<gene>
    <name evidence="2" type="ORF">HMPREF9470_05229</name>
</gene>
<reference evidence="2 3" key="1">
    <citation type="submission" date="2011-04" db="EMBL/GenBank/DDBJ databases">
        <title>The Genome Sequence of Clostridium citroniae WAL-19142.</title>
        <authorList>
            <consortium name="The Broad Institute Genome Sequencing Platform"/>
            <person name="Earl A."/>
            <person name="Ward D."/>
            <person name="Feldgarden M."/>
            <person name="Gevers D."/>
            <person name="Warren Y.A."/>
            <person name="Tyrrell K.L."/>
            <person name="Citron D.M."/>
            <person name="Goldstein E.J."/>
            <person name="Daigneault M."/>
            <person name="Allen-Vercoe E."/>
            <person name="Young S.K."/>
            <person name="Zeng Q."/>
            <person name="Gargeya S."/>
            <person name="Fitzgerald M."/>
            <person name="Haas B."/>
            <person name="Abouelleil A."/>
            <person name="Alvarado L."/>
            <person name="Arachchi H.M."/>
            <person name="Berlin A."/>
            <person name="Brown A."/>
            <person name="Chapman S.B."/>
            <person name="Chen Z."/>
            <person name="Dunbar C."/>
            <person name="Freedman E."/>
            <person name="Gearin G."/>
            <person name="Gellesch M."/>
            <person name="Goldberg J."/>
            <person name="Griggs A."/>
            <person name="Gujja S."/>
            <person name="Heilman E.R."/>
            <person name="Heiman D."/>
            <person name="Howarth C."/>
            <person name="Larson L."/>
            <person name="Lui A."/>
            <person name="MacDonald P.J."/>
            <person name="Mehta T."/>
            <person name="Montmayeur A."/>
            <person name="Murphy C."/>
            <person name="Neiman D."/>
            <person name="Pearson M."/>
            <person name="Priest M."/>
            <person name="Roberts A."/>
            <person name="Saif S."/>
            <person name="Shea T."/>
            <person name="Shenoy N."/>
            <person name="Sisk P."/>
            <person name="Stolte C."/>
            <person name="Sykes S."/>
            <person name="White J."/>
            <person name="Yandava C."/>
            <person name="Wortman J."/>
            <person name="Nusbaum C."/>
            <person name="Birren B."/>
        </authorList>
    </citation>
    <scope>NUCLEOTIDE SEQUENCE [LARGE SCALE GENOMIC DNA]</scope>
    <source>
        <strain evidence="2 3">WAL-19142</strain>
    </source>
</reference>
<name>A0A0J9BJV7_9FIRM</name>
<proteinExistence type="predicted"/>
<evidence type="ECO:0000313" key="2">
    <source>
        <dbReference type="EMBL" id="KMW12504.1"/>
    </source>
</evidence>
<dbReference type="EMBL" id="ADLK01000049">
    <property type="protein sequence ID" value="KMW12504.1"/>
    <property type="molecule type" value="Genomic_DNA"/>
</dbReference>
<dbReference type="GeneID" id="93165912"/>
<comment type="caution">
    <text evidence="2">The sequence shown here is derived from an EMBL/GenBank/DDBJ whole genome shotgun (WGS) entry which is preliminary data.</text>
</comment>
<evidence type="ECO:0000313" key="3">
    <source>
        <dbReference type="Proteomes" id="UP000037392"/>
    </source>
</evidence>
<dbReference type="Proteomes" id="UP000037392">
    <property type="component" value="Unassembled WGS sequence"/>
</dbReference>
<keyword evidence="1" id="KW-0472">Membrane</keyword>
<accession>A0A0J9BJV7</accession>
<dbReference type="AlphaFoldDB" id="A0A0J9BJV7"/>
<keyword evidence="1" id="KW-0812">Transmembrane</keyword>
<keyword evidence="1" id="KW-1133">Transmembrane helix</keyword>
<evidence type="ECO:0000256" key="1">
    <source>
        <dbReference type="SAM" id="Phobius"/>
    </source>
</evidence>
<dbReference type="RefSeq" id="WP_048931100.1">
    <property type="nucleotide sequence ID" value="NZ_KQ235886.1"/>
</dbReference>
<feature type="transmembrane region" description="Helical" evidence="1">
    <location>
        <begin position="24"/>
        <end position="54"/>
    </location>
</feature>
<dbReference type="PATRIC" id="fig|742734.4.peg.5593"/>
<sequence length="86" mass="10104">MYIYPEHLKARAVMWLWQLRDLTVIGVGVLFSVLVAVQTGVIIPALITAAYAFLTIRFEDTSILDFISYACAYFFRQQFFEWRMTR</sequence>
<dbReference type="OrthoDB" id="9812059at2"/>
<organism evidence="2 3">
    <name type="scientific">[Clostridium] citroniae WAL-19142</name>
    <dbReference type="NCBI Taxonomy" id="742734"/>
    <lineage>
        <taxon>Bacteria</taxon>
        <taxon>Bacillati</taxon>
        <taxon>Bacillota</taxon>
        <taxon>Clostridia</taxon>
        <taxon>Lachnospirales</taxon>
        <taxon>Lachnospiraceae</taxon>
        <taxon>Enterocloster</taxon>
    </lineage>
</organism>
<protein>
    <submittedName>
        <fullName evidence="2">Uncharacterized protein</fullName>
    </submittedName>
</protein>